<evidence type="ECO:0000313" key="1">
    <source>
        <dbReference type="EMBL" id="DAD66056.1"/>
    </source>
</evidence>
<sequence length="90" mass="11014">MYEFDYRSQCDYFCTGYFFVNKTRYIKRGGMRVKQEELRSLYKERLEREKQTYISKMVKIDPSILSKFKTGKIDLYPDLFSRLEDYLTNS</sequence>
<accession>A0A8S5L7X5</accession>
<proteinExistence type="predicted"/>
<organism evidence="1">
    <name type="scientific">Siphoviridae sp. ctDmQ3</name>
    <dbReference type="NCBI Taxonomy" id="2823570"/>
    <lineage>
        <taxon>Viruses</taxon>
        <taxon>Duplodnaviria</taxon>
        <taxon>Heunggongvirae</taxon>
        <taxon>Uroviricota</taxon>
        <taxon>Caudoviricetes</taxon>
    </lineage>
</organism>
<name>A0A8S5L7X5_9CAUD</name>
<protein>
    <submittedName>
        <fullName evidence="1">Uncharacterized protein</fullName>
    </submittedName>
</protein>
<dbReference type="EMBL" id="BK014653">
    <property type="protein sequence ID" value="DAD66056.1"/>
    <property type="molecule type" value="Genomic_DNA"/>
</dbReference>
<reference evidence="1" key="1">
    <citation type="journal article" date="2021" name="Proc. Natl. Acad. Sci. U.S.A.">
        <title>A Catalog of Tens of Thousands of Viruses from Human Metagenomes Reveals Hidden Associations with Chronic Diseases.</title>
        <authorList>
            <person name="Tisza M.J."/>
            <person name="Buck C.B."/>
        </authorList>
    </citation>
    <scope>NUCLEOTIDE SEQUENCE</scope>
    <source>
        <strain evidence="1">CtDmQ3</strain>
    </source>
</reference>